<evidence type="ECO:0000313" key="2">
    <source>
        <dbReference type="Proteomes" id="UP001153269"/>
    </source>
</evidence>
<gene>
    <name evidence="1" type="ORF">PLEPLA_LOCUS10298</name>
</gene>
<name>A0A9N7U300_PLEPL</name>
<organism evidence="1 2">
    <name type="scientific">Pleuronectes platessa</name>
    <name type="common">European plaice</name>
    <dbReference type="NCBI Taxonomy" id="8262"/>
    <lineage>
        <taxon>Eukaryota</taxon>
        <taxon>Metazoa</taxon>
        <taxon>Chordata</taxon>
        <taxon>Craniata</taxon>
        <taxon>Vertebrata</taxon>
        <taxon>Euteleostomi</taxon>
        <taxon>Actinopterygii</taxon>
        <taxon>Neopterygii</taxon>
        <taxon>Teleostei</taxon>
        <taxon>Neoteleostei</taxon>
        <taxon>Acanthomorphata</taxon>
        <taxon>Carangaria</taxon>
        <taxon>Pleuronectiformes</taxon>
        <taxon>Pleuronectoidei</taxon>
        <taxon>Pleuronectidae</taxon>
        <taxon>Pleuronectes</taxon>
    </lineage>
</organism>
<comment type="caution">
    <text evidence="1">The sequence shown here is derived from an EMBL/GenBank/DDBJ whole genome shotgun (WGS) entry which is preliminary data.</text>
</comment>
<reference evidence="1" key="1">
    <citation type="submission" date="2020-03" db="EMBL/GenBank/DDBJ databases">
        <authorList>
            <person name="Weist P."/>
        </authorList>
    </citation>
    <scope>NUCLEOTIDE SEQUENCE</scope>
</reference>
<keyword evidence="2" id="KW-1185">Reference proteome</keyword>
<accession>A0A9N7U300</accession>
<proteinExistence type="predicted"/>
<evidence type="ECO:0000313" key="1">
    <source>
        <dbReference type="EMBL" id="CAB1422383.1"/>
    </source>
</evidence>
<dbReference type="AlphaFoldDB" id="A0A9N7U300"/>
<protein>
    <submittedName>
        <fullName evidence="1">Uncharacterized protein</fullName>
    </submittedName>
</protein>
<dbReference type="EMBL" id="CADEAL010000580">
    <property type="protein sequence ID" value="CAB1422383.1"/>
    <property type="molecule type" value="Genomic_DNA"/>
</dbReference>
<sequence length="141" mass="15783">MCAWSSIALSYDRNRPQRAGARARQCYNVALVIIRARAPPAYNDLEGMLKEKQTSEKGRAVPHFCINKQIQAECSTDDISSNQLADDGMQLAPIRENLEEACQALCHNQATSSQLRDLQKHIQSGLRLIKCCLLVGDDWSH</sequence>
<dbReference type="Proteomes" id="UP001153269">
    <property type="component" value="Unassembled WGS sequence"/>
</dbReference>